<gene>
    <name evidence="1" type="ORF">FWK35_00013405</name>
</gene>
<dbReference type="GO" id="GO:0031464">
    <property type="term" value="C:Cul4A-RING E3 ubiquitin ligase complex"/>
    <property type="evidence" value="ECO:0007669"/>
    <property type="project" value="TreeGrafter"/>
</dbReference>
<reference evidence="1 2" key="1">
    <citation type="submission" date="2019-08" db="EMBL/GenBank/DDBJ databases">
        <title>Whole genome of Aphis craccivora.</title>
        <authorList>
            <person name="Voronova N.V."/>
            <person name="Shulinski R.S."/>
            <person name="Bandarenka Y.V."/>
            <person name="Zhorov D.G."/>
            <person name="Warner D."/>
        </authorList>
    </citation>
    <scope>NUCLEOTIDE SEQUENCE [LARGE SCALE GENOMIC DNA]</scope>
    <source>
        <strain evidence="1">180601</strain>
        <tissue evidence="1">Whole Body</tissue>
    </source>
</reference>
<dbReference type="InterPro" id="IPR015943">
    <property type="entry name" value="WD40/YVTN_repeat-like_dom_sf"/>
</dbReference>
<dbReference type="PANTHER" id="PTHR46202">
    <property type="entry name" value="DNA EXCISION REPAIR PROTEIN ERCC-8"/>
    <property type="match status" value="1"/>
</dbReference>
<dbReference type="InterPro" id="IPR042238">
    <property type="entry name" value="Rad28/ERCC8/Ckn1/ATCSA-1"/>
</dbReference>
<proteinExistence type="predicted"/>
<dbReference type="SUPFAM" id="SSF50978">
    <property type="entry name" value="WD40 repeat-like"/>
    <property type="match status" value="1"/>
</dbReference>
<evidence type="ECO:0000313" key="1">
    <source>
        <dbReference type="EMBL" id="KAF0763211.1"/>
    </source>
</evidence>
<dbReference type="InterPro" id="IPR036322">
    <property type="entry name" value="WD40_repeat_dom_sf"/>
</dbReference>
<accession>A0A6G0YYI3</accession>
<dbReference type="GO" id="GO:0000109">
    <property type="term" value="C:nucleotide-excision repair complex"/>
    <property type="evidence" value="ECO:0007669"/>
    <property type="project" value="TreeGrafter"/>
</dbReference>
<name>A0A6G0YYI3_APHCR</name>
<dbReference type="GO" id="GO:0000209">
    <property type="term" value="P:protein polyubiquitination"/>
    <property type="evidence" value="ECO:0007669"/>
    <property type="project" value="TreeGrafter"/>
</dbReference>
<dbReference type="Proteomes" id="UP000478052">
    <property type="component" value="Unassembled WGS sequence"/>
</dbReference>
<dbReference type="GO" id="GO:0006283">
    <property type="term" value="P:transcription-coupled nucleotide-excision repair"/>
    <property type="evidence" value="ECO:0007669"/>
    <property type="project" value="InterPro"/>
</dbReference>
<dbReference type="SMART" id="SM00320">
    <property type="entry name" value="WD40"/>
    <property type="match status" value="5"/>
</dbReference>
<dbReference type="Gene3D" id="2.130.10.10">
    <property type="entry name" value="YVTN repeat-like/Quinoprotein amine dehydrogenase"/>
    <property type="match status" value="1"/>
</dbReference>
<keyword evidence="2" id="KW-1185">Reference proteome</keyword>
<evidence type="ECO:0000313" key="2">
    <source>
        <dbReference type="Proteomes" id="UP000478052"/>
    </source>
</evidence>
<dbReference type="OrthoDB" id="361494at2759"/>
<protein>
    <submittedName>
        <fullName evidence="1">DNA excision repair protein ERCC-8-like isoform X1</fullName>
    </submittedName>
</protein>
<organism evidence="1 2">
    <name type="scientific">Aphis craccivora</name>
    <name type="common">Cowpea aphid</name>
    <dbReference type="NCBI Taxonomy" id="307492"/>
    <lineage>
        <taxon>Eukaryota</taxon>
        <taxon>Metazoa</taxon>
        <taxon>Ecdysozoa</taxon>
        <taxon>Arthropoda</taxon>
        <taxon>Hexapoda</taxon>
        <taxon>Insecta</taxon>
        <taxon>Pterygota</taxon>
        <taxon>Neoptera</taxon>
        <taxon>Paraneoptera</taxon>
        <taxon>Hemiptera</taxon>
        <taxon>Sternorrhyncha</taxon>
        <taxon>Aphidomorpha</taxon>
        <taxon>Aphidoidea</taxon>
        <taxon>Aphididae</taxon>
        <taxon>Aphidini</taxon>
        <taxon>Aphis</taxon>
        <taxon>Aphis</taxon>
    </lineage>
</organism>
<sequence length="401" mass="46224">MLKRKRYSIMDLRIKYSIGAISSMEYKRRAILNELNYMSYLSARHALPSMFPTQINNRPPQLVLDTILGMEIDPREGKRLLVLSMFNNVALFDVSEEVQFFQQIRRMPIPHADHTPRNKRAAPNSVHWLWDGSVFSACHLDSVHFWDSSTCTIIETVKLRTNVLNHVMAAKKHSTHKYVAVSGATGHVFIIDMLHGIVVMTMNNIEKSETRTIQWHPTNEKQYVTGNDNGNIFLWDIRYQMKYVLKFQRDNSGLISSLDKAVLGLRFYNYGNNIMSVDYKGGIKTWDVNTGQLRPNHYAPVSLSHLNSNFKYKHYQFDVTENLKEDIAFLPSARGMRIFDIESGEHLPSSNDVGLSLNCANYDPKNMCLYGSSDELIKFWKPQKCENNMDFECTSQIETSS</sequence>
<dbReference type="PANTHER" id="PTHR46202:SF1">
    <property type="entry name" value="DNA EXCISION REPAIR PROTEIN ERCC-8"/>
    <property type="match status" value="1"/>
</dbReference>
<dbReference type="AlphaFoldDB" id="A0A6G0YYI3"/>
<dbReference type="GO" id="GO:0043161">
    <property type="term" value="P:proteasome-mediated ubiquitin-dependent protein catabolic process"/>
    <property type="evidence" value="ECO:0007669"/>
    <property type="project" value="TreeGrafter"/>
</dbReference>
<dbReference type="EMBL" id="VUJU01001939">
    <property type="protein sequence ID" value="KAF0763211.1"/>
    <property type="molecule type" value="Genomic_DNA"/>
</dbReference>
<dbReference type="InterPro" id="IPR001680">
    <property type="entry name" value="WD40_rpt"/>
</dbReference>
<comment type="caution">
    <text evidence="1">The sequence shown here is derived from an EMBL/GenBank/DDBJ whole genome shotgun (WGS) entry which is preliminary data.</text>
</comment>